<dbReference type="PANTHER" id="PTHR47992">
    <property type="entry name" value="PROTEIN PHOSPHATASE"/>
    <property type="match status" value="1"/>
</dbReference>
<keyword evidence="3" id="KW-1185">Reference proteome</keyword>
<dbReference type="InterPro" id="IPR036457">
    <property type="entry name" value="PPM-type-like_dom_sf"/>
</dbReference>
<dbReference type="InterPro" id="IPR015655">
    <property type="entry name" value="PP2C"/>
</dbReference>
<dbReference type="GO" id="GO:0004722">
    <property type="term" value="F:protein serine/threonine phosphatase activity"/>
    <property type="evidence" value="ECO:0007669"/>
    <property type="project" value="InterPro"/>
</dbReference>
<evidence type="ECO:0000313" key="3">
    <source>
        <dbReference type="Proteomes" id="UP000554482"/>
    </source>
</evidence>
<dbReference type="EMBL" id="JABWDY010011735">
    <property type="protein sequence ID" value="KAF5199584.1"/>
    <property type="molecule type" value="Genomic_DNA"/>
</dbReference>
<dbReference type="AlphaFoldDB" id="A0A7J6WQE2"/>
<accession>A0A7J6WQE2</accession>
<dbReference type="SUPFAM" id="SSF81606">
    <property type="entry name" value="PP2C-like"/>
    <property type="match status" value="1"/>
</dbReference>
<dbReference type="Gene3D" id="3.60.40.10">
    <property type="entry name" value="PPM-type phosphatase domain"/>
    <property type="match status" value="1"/>
</dbReference>
<proteinExistence type="predicted"/>
<name>A0A7J6WQE2_THATH</name>
<protein>
    <submittedName>
        <fullName evidence="2">Phosphatase 2C family protein</fullName>
    </submittedName>
</protein>
<feature type="domain" description="PPM-type phosphatase" evidence="1">
    <location>
        <begin position="1"/>
        <end position="84"/>
    </location>
</feature>
<dbReference type="InterPro" id="IPR001932">
    <property type="entry name" value="PPM-type_phosphatase-like_dom"/>
</dbReference>
<evidence type="ECO:0000313" key="2">
    <source>
        <dbReference type="EMBL" id="KAF5199584.1"/>
    </source>
</evidence>
<dbReference type="Pfam" id="PF00481">
    <property type="entry name" value="PP2C"/>
    <property type="match status" value="1"/>
</dbReference>
<dbReference type="CDD" id="cd00143">
    <property type="entry name" value="PP2Cc"/>
    <property type="match status" value="1"/>
</dbReference>
<dbReference type="Proteomes" id="UP000554482">
    <property type="component" value="Unassembled WGS sequence"/>
</dbReference>
<organism evidence="2 3">
    <name type="scientific">Thalictrum thalictroides</name>
    <name type="common">Rue-anemone</name>
    <name type="synonym">Anemone thalictroides</name>
    <dbReference type="NCBI Taxonomy" id="46969"/>
    <lineage>
        <taxon>Eukaryota</taxon>
        <taxon>Viridiplantae</taxon>
        <taxon>Streptophyta</taxon>
        <taxon>Embryophyta</taxon>
        <taxon>Tracheophyta</taxon>
        <taxon>Spermatophyta</taxon>
        <taxon>Magnoliopsida</taxon>
        <taxon>Ranunculales</taxon>
        <taxon>Ranunculaceae</taxon>
        <taxon>Thalictroideae</taxon>
        <taxon>Thalictrum</taxon>
    </lineage>
</organism>
<sequence>MDNFGDGKLKEHITSEPEVTIKTINRDNQMLILGSDGLWKVMSNQEALDCIKHVKTSQEAAEQLVEEAINRKSCVDISCIVVCFN</sequence>
<comment type="caution">
    <text evidence="2">The sequence shown here is derived from an EMBL/GenBank/DDBJ whole genome shotgun (WGS) entry which is preliminary data.</text>
</comment>
<reference evidence="2 3" key="1">
    <citation type="submission" date="2020-06" db="EMBL/GenBank/DDBJ databases">
        <title>Transcriptomic and genomic resources for Thalictrum thalictroides and T. hernandezii: Facilitating candidate gene discovery in an emerging model plant lineage.</title>
        <authorList>
            <person name="Arias T."/>
            <person name="Riano-Pachon D.M."/>
            <person name="Di Stilio V.S."/>
        </authorList>
    </citation>
    <scope>NUCLEOTIDE SEQUENCE [LARGE SCALE GENOMIC DNA]</scope>
    <source>
        <strain evidence="3">cv. WT478/WT964</strain>
        <tissue evidence="2">Leaves</tissue>
    </source>
</reference>
<dbReference type="PROSITE" id="PS51746">
    <property type="entry name" value="PPM_2"/>
    <property type="match status" value="1"/>
</dbReference>
<evidence type="ECO:0000259" key="1">
    <source>
        <dbReference type="PROSITE" id="PS51746"/>
    </source>
</evidence>
<dbReference type="OrthoDB" id="10264738at2759"/>
<gene>
    <name evidence="2" type="ORF">FRX31_010829</name>
</gene>